<comment type="caution">
    <text evidence="11">The sequence shown here is derived from an EMBL/GenBank/DDBJ whole genome shotgun (WGS) entry which is preliminary data.</text>
</comment>
<dbReference type="PANTHER" id="PTHR24016">
    <property type="entry name" value="CONSERVED OLIGOMERIC GOLGI COMPLEX SUBUNIT 4"/>
    <property type="match status" value="1"/>
</dbReference>
<dbReference type="InterPro" id="IPR013167">
    <property type="entry name" value="COG4_M"/>
</dbReference>
<dbReference type="GO" id="GO:0000139">
    <property type="term" value="C:Golgi membrane"/>
    <property type="evidence" value="ECO:0007669"/>
    <property type="project" value="UniProtKB-SubCell"/>
</dbReference>
<feature type="coiled-coil region" evidence="9">
    <location>
        <begin position="15"/>
        <end position="42"/>
    </location>
</feature>
<gene>
    <name evidence="11" type="ORF">LNINA_LOCUS10036</name>
</gene>
<evidence type="ECO:0000313" key="12">
    <source>
        <dbReference type="Proteomes" id="UP001497472"/>
    </source>
</evidence>
<dbReference type="Proteomes" id="UP001497472">
    <property type="component" value="Unassembled WGS sequence"/>
</dbReference>
<evidence type="ECO:0000259" key="10">
    <source>
        <dbReference type="SMART" id="SM00762"/>
    </source>
</evidence>
<name>A0AAV1JRJ3_9NEOP</name>
<keyword evidence="5" id="KW-0653">Protein transport</keyword>
<evidence type="ECO:0000256" key="4">
    <source>
        <dbReference type="ARBA" id="ARBA00022448"/>
    </source>
</evidence>
<proteinExistence type="inferred from homology"/>
<evidence type="ECO:0000256" key="5">
    <source>
        <dbReference type="ARBA" id="ARBA00022927"/>
    </source>
</evidence>
<evidence type="ECO:0000256" key="6">
    <source>
        <dbReference type="ARBA" id="ARBA00023034"/>
    </source>
</evidence>
<evidence type="ECO:0000256" key="3">
    <source>
        <dbReference type="ARBA" id="ARBA00020975"/>
    </source>
</evidence>
<comment type="subcellular location">
    <subcellularLocation>
        <location evidence="1">Golgi apparatus membrane</location>
        <topology evidence="1">Peripheral membrane protein</topology>
    </subcellularLocation>
</comment>
<protein>
    <recommendedName>
        <fullName evidence="3">Conserved oligomeric Golgi complex subunit 4</fullName>
    </recommendedName>
    <alternativeName>
        <fullName evidence="8">Component of oligomeric Golgi complex 4</fullName>
    </alternativeName>
</protein>
<accession>A0AAV1JRJ3</accession>
<dbReference type="InterPro" id="IPR048682">
    <property type="entry name" value="COG4"/>
</dbReference>
<feature type="domain" description="COG4 transport protein middle alpha-helical bundle" evidence="10">
    <location>
        <begin position="160"/>
        <end position="410"/>
    </location>
</feature>
<keyword evidence="7" id="KW-0472">Membrane</keyword>
<reference evidence="11 12" key="1">
    <citation type="submission" date="2023-11" db="EMBL/GenBank/DDBJ databases">
        <authorList>
            <person name="Okamura Y."/>
        </authorList>
    </citation>
    <scope>NUCLEOTIDE SEQUENCE [LARGE SCALE GENOMIC DNA]</scope>
</reference>
<sequence>MSIALLLEKYDVSSEEGLQKALNEIEKEEAEVNDALSNALSKACILEGRLRTASQAYTKLGEVKTEALVASDMVEKTAVLAKDVSAKVRQLDLARSRVAECQQRVHDLIDLKVCSAGVDTAIKAHDYETAAAHISRFLSMEPASVAAARARGDTDPRHDITAAANTLREHLIKKFEEAAKKEDDTSVERLFKLFPQIGCAELGVAMLSKYVASQLDVAVRRASMVSSSGKNETAVHADALTRVLECGAAAVERVRTLSVAAPDTLPQALTVMQPMLCSGVRTVCRSLIATRRYPSTENRSPLTVEPALNELALAHHRLQLYWIFLRRRVEMNENMDEKSKAACAEAVEKLIAESDSTRTAQDLLGHYLTLERYYLEESVSKALKMSTPQPGQTTSSLVDDVFFIARKVIR</sequence>
<keyword evidence="9" id="KW-0175">Coiled coil</keyword>
<dbReference type="InterPro" id="IPR048680">
    <property type="entry name" value="COG4_N"/>
</dbReference>
<evidence type="ECO:0000256" key="1">
    <source>
        <dbReference type="ARBA" id="ARBA00004395"/>
    </source>
</evidence>
<evidence type="ECO:0000256" key="9">
    <source>
        <dbReference type="SAM" id="Coils"/>
    </source>
</evidence>
<dbReference type="Pfam" id="PF20663">
    <property type="entry name" value="COG4_N"/>
    <property type="match status" value="1"/>
</dbReference>
<keyword evidence="12" id="KW-1185">Reference proteome</keyword>
<evidence type="ECO:0000256" key="7">
    <source>
        <dbReference type="ARBA" id="ARBA00023136"/>
    </source>
</evidence>
<evidence type="ECO:0000256" key="2">
    <source>
        <dbReference type="ARBA" id="ARBA00009215"/>
    </source>
</evidence>
<dbReference type="Pfam" id="PF08318">
    <property type="entry name" value="COG4_m"/>
    <property type="match status" value="2"/>
</dbReference>
<keyword evidence="6" id="KW-0333">Golgi apparatus</keyword>
<dbReference type="EMBL" id="CAVLEF010000096">
    <property type="protein sequence ID" value="CAK1550844.1"/>
    <property type="molecule type" value="Genomic_DNA"/>
</dbReference>
<keyword evidence="4" id="KW-0813">Transport</keyword>
<evidence type="ECO:0000256" key="8">
    <source>
        <dbReference type="ARBA" id="ARBA00031340"/>
    </source>
</evidence>
<dbReference type="GO" id="GO:0015031">
    <property type="term" value="P:protein transport"/>
    <property type="evidence" value="ECO:0007669"/>
    <property type="project" value="UniProtKB-KW"/>
</dbReference>
<evidence type="ECO:0000313" key="11">
    <source>
        <dbReference type="EMBL" id="CAK1550844.1"/>
    </source>
</evidence>
<dbReference type="AlphaFoldDB" id="A0AAV1JRJ3"/>
<dbReference type="PANTHER" id="PTHR24016:SF0">
    <property type="entry name" value="CONSERVED OLIGOMERIC GOLGI COMPLEX SUBUNIT 4"/>
    <property type="match status" value="1"/>
</dbReference>
<organism evidence="11 12">
    <name type="scientific">Leptosia nina</name>
    <dbReference type="NCBI Taxonomy" id="320188"/>
    <lineage>
        <taxon>Eukaryota</taxon>
        <taxon>Metazoa</taxon>
        <taxon>Ecdysozoa</taxon>
        <taxon>Arthropoda</taxon>
        <taxon>Hexapoda</taxon>
        <taxon>Insecta</taxon>
        <taxon>Pterygota</taxon>
        <taxon>Neoptera</taxon>
        <taxon>Endopterygota</taxon>
        <taxon>Lepidoptera</taxon>
        <taxon>Glossata</taxon>
        <taxon>Ditrysia</taxon>
        <taxon>Papilionoidea</taxon>
        <taxon>Pieridae</taxon>
        <taxon>Pierinae</taxon>
        <taxon>Leptosia</taxon>
    </lineage>
</organism>
<comment type="similarity">
    <text evidence="2">Belongs to the COG4 family.</text>
</comment>
<dbReference type="SMART" id="SM00762">
    <property type="entry name" value="Cog4"/>
    <property type="match status" value="1"/>
</dbReference>